<feature type="transmembrane region" description="Helical" evidence="1">
    <location>
        <begin position="70"/>
        <end position="90"/>
    </location>
</feature>
<dbReference type="RefSeq" id="WP_085350589.1">
    <property type="nucleotide sequence ID" value="NZ_NAFJ01000151.1"/>
</dbReference>
<keyword evidence="1" id="KW-0472">Membrane</keyword>
<protein>
    <submittedName>
        <fullName evidence="3">Ion transporter</fullName>
    </submittedName>
</protein>
<keyword evidence="1" id="KW-0812">Transmembrane</keyword>
<proteinExistence type="predicted"/>
<accession>A0ABX3X171</accession>
<feature type="transmembrane region" description="Helical" evidence="1">
    <location>
        <begin position="43"/>
        <end position="63"/>
    </location>
</feature>
<dbReference type="EMBL" id="NAFK01000165">
    <property type="protein sequence ID" value="OSJ27175.1"/>
    <property type="molecule type" value="Genomic_DNA"/>
</dbReference>
<feature type="domain" description="Potassium channel" evidence="2">
    <location>
        <begin position="143"/>
        <end position="220"/>
    </location>
</feature>
<dbReference type="Pfam" id="PF07885">
    <property type="entry name" value="Ion_trans_2"/>
    <property type="match status" value="1"/>
</dbReference>
<feature type="transmembrane region" description="Helical" evidence="1">
    <location>
        <begin position="131"/>
        <end position="154"/>
    </location>
</feature>
<evidence type="ECO:0000313" key="3">
    <source>
        <dbReference type="EMBL" id="OSJ27175.1"/>
    </source>
</evidence>
<feature type="transmembrane region" description="Helical" evidence="1">
    <location>
        <begin position="16"/>
        <end position="37"/>
    </location>
</feature>
<comment type="caution">
    <text evidence="3">The sequence shown here is derived from an EMBL/GenBank/DDBJ whole genome shotgun (WGS) entry which is preliminary data.</text>
</comment>
<dbReference type="Gene3D" id="1.10.287.70">
    <property type="match status" value="1"/>
</dbReference>
<dbReference type="InterPro" id="IPR013099">
    <property type="entry name" value="K_chnl_dom"/>
</dbReference>
<gene>
    <name evidence="3" type="ORF">BST63_20180</name>
</gene>
<organism evidence="3 4">
    <name type="scientific">Bradyrhizobium canariense</name>
    <dbReference type="NCBI Taxonomy" id="255045"/>
    <lineage>
        <taxon>Bacteria</taxon>
        <taxon>Pseudomonadati</taxon>
        <taxon>Pseudomonadota</taxon>
        <taxon>Alphaproteobacteria</taxon>
        <taxon>Hyphomicrobiales</taxon>
        <taxon>Nitrobacteraceae</taxon>
        <taxon>Bradyrhizobium</taxon>
    </lineage>
</organism>
<name>A0ABX3X171_9BRAD</name>
<evidence type="ECO:0000259" key="2">
    <source>
        <dbReference type="Pfam" id="PF07885"/>
    </source>
</evidence>
<sequence length="236" mass="25763">MRMSISELRRLRGERIDWLLSMLTGVLALLIFVFAPLQAMGITAFHLFADGLLLTIIVSMVIISNSPTALVLMSLALIFNVAVFFLRIYYPVPYHLHILAGAWLVIACTLGVVVLQAVFRRGLVTYHRIIGAILLYLLIAVAFATLFLFVGLAAPDAIKGIAFEDDHSVAASLFYMSFVTLTSTGYGDIVPVHPLARSLCNIESVIGQLYPATLLARLVTLELSSTGSARKPTHTT</sequence>
<dbReference type="SUPFAM" id="SSF81324">
    <property type="entry name" value="Voltage-gated potassium channels"/>
    <property type="match status" value="1"/>
</dbReference>
<keyword evidence="4" id="KW-1185">Reference proteome</keyword>
<evidence type="ECO:0000256" key="1">
    <source>
        <dbReference type="SAM" id="Phobius"/>
    </source>
</evidence>
<feature type="transmembrane region" description="Helical" evidence="1">
    <location>
        <begin position="96"/>
        <end position="119"/>
    </location>
</feature>
<reference evidence="3 4" key="1">
    <citation type="submission" date="2017-03" db="EMBL/GenBank/DDBJ databases">
        <title>Whole genome sequences of fourteen strains of Bradyrhizobium canariense and one strain of Bradyrhizobium japonicum isolated from Lupinus (Papilionoideae: Genisteae) species in Algeria.</title>
        <authorList>
            <person name="Crovadore J."/>
            <person name="Chekireb D."/>
            <person name="Brachmann A."/>
            <person name="Chablais R."/>
            <person name="Cochard B."/>
            <person name="Lefort F."/>
        </authorList>
    </citation>
    <scope>NUCLEOTIDE SEQUENCE [LARGE SCALE GENOMIC DNA]</scope>
    <source>
        <strain evidence="3 4">UBMAN05</strain>
    </source>
</reference>
<keyword evidence="1" id="KW-1133">Transmembrane helix</keyword>
<dbReference type="Proteomes" id="UP000193884">
    <property type="component" value="Unassembled WGS sequence"/>
</dbReference>
<evidence type="ECO:0000313" key="4">
    <source>
        <dbReference type="Proteomes" id="UP000193884"/>
    </source>
</evidence>